<proteinExistence type="predicted"/>
<reference evidence="1 2" key="1">
    <citation type="submission" date="2020-03" db="EMBL/GenBank/DDBJ databases">
        <title>Draft genome of Streptomyces sp. ventii, isolated from the Axial Seamount in the Pacific Ocean, and resequencing of the two type strains Streptomyces lonarensis strain NCL 716 and Streptomyces bohaiensis strain 11A07.</title>
        <authorList>
            <person name="Loughran R.M."/>
            <person name="Pfannmuller K.M."/>
            <person name="Wasson B.J."/>
            <person name="Deadmond M.C."/>
            <person name="Paddock B.E."/>
            <person name="Koyack M.J."/>
            <person name="Gallegos D.A."/>
            <person name="Mitchell E.A."/>
            <person name="Ushijima B."/>
            <person name="Saw J.H."/>
            <person name="Mcphail K.L."/>
            <person name="Videau P."/>
        </authorList>
    </citation>
    <scope>NUCLEOTIDE SEQUENCE [LARGE SCALE GENOMIC DNA]</scope>
    <source>
        <strain evidence="2">5675061</strain>
    </source>
</reference>
<protein>
    <submittedName>
        <fullName evidence="1">Uncharacterized protein</fullName>
    </submittedName>
</protein>
<sequence length="87" mass="9768">MDRITVRSRARVPAVECRSGASGPRLERHLSVLAGPAVPQRDVEDATELMRELTRRDERSSPASRGARVHLLAPLRRLRRTLFGGRD</sequence>
<organism evidence="1 2">
    <name type="scientific">Streptomyces spiramenti</name>
    <dbReference type="NCBI Taxonomy" id="2720606"/>
    <lineage>
        <taxon>Bacteria</taxon>
        <taxon>Bacillati</taxon>
        <taxon>Actinomycetota</taxon>
        <taxon>Actinomycetes</taxon>
        <taxon>Kitasatosporales</taxon>
        <taxon>Streptomycetaceae</taxon>
        <taxon>Streptomyces</taxon>
    </lineage>
</organism>
<comment type="caution">
    <text evidence="1">The sequence shown here is derived from an EMBL/GenBank/DDBJ whole genome shotgun (WGS) entry which is preliminary data.</text>
</comment>
<dbReference type="EMBL" id="JAAVJB010000324">
    <property type="protein sequence ID" value="NJP68983.1"/>
    <property type="molecule type" value="Genomic_DNA"/>
</dbReference>
<name>A0ABX1AU56_9ACTN</name>
<dbReference type="Proteomes" id="UP000746503">
    <property type="component" value="Unassembled WGS sequence"/>
</dbReference>
<evidence type="ECO:0000313" key="2">
    <source>
        <dbReference type="Proteomes" id="UP000746503"/>
    </source>
</evidence>
<dbReference type="RefSeq" id="WP_167935454.1">
    <property type="nucleotide sequence ID" value="NZ_JAAVJB010000324.1"/>
</dbReference>
<accession>A0ABX1AU56</accession>
<gene>
    <name evidence="1" type="ORF">HCJ92_22525</name>
</gene>
<keyword evidence="2" id="KW-1185">Reference proteome</keyword>
<evidence type="ECO:0000313" key="1">
    <source>
        <dbReference type="EMBL" id="NJP68983.1"/>
    </source>
</evidence>